<feature type="compositionally biased region" description="Gly residues" evidence="1">
    <location>
        <begin position="391"/>
        <end position="418"/>
    </location>
</feature>
<proteinExistence type="predicted"/>
<evidence type="ECO:0000256" key="1">
    <source>
        <dbReference type="SAM" id="MobiDB-lite"/>
    </source>
</evidence>
<protein>
    <submittedName>
        <fullName evidence="2">Uncharacterized protein</fullName>
    </submittedName>
</protein>
<evidence type="ECO:0000313" key="2">
    <source>
        <dbReference type="EMBL" id="SDO82330.1"/>
    </source>
</evidence>
<gene>
    <name evidence="2" type="ORF">SAMN04487788_1087</name>
</gene>
<feature type="region of interest" description="Disordered" evidence="1">
    <location>
        <begin position="313"/>
        <end position="459"/>
    </location>
</feature>
<dbReference type="AlphaFoldDB" id="A0A1H0MQB1"/>
<feature type="compositionally biased region" description="Gly residues" evidence="1">
    <location>
        <begin position="349"/>
        <end position="371"/>
    </location>
</feature>
<evidence type="ECO:0000313" key="3">
    <source>
        <dbReference type="Proteomes" id="UP000186456"/>
    </source>
</evidence>
<dbReference type="RefSeq" id="WP_074694682.1">
    <property type="nucleotide sequence ID" value="NZ_FNJN01000002.1"/>
</dbReference>
<dbReference type="EMBL" id="FNJN01000002">
    <property type="protein sequence ID" value="SDO82330.1"/>
    <property type="molecule type" value="Genomic_DNA"/>
</dbReference>
<reference evidence="2 3" key="1">
    <citation type="submission" date="2016-10" db="EMBL/GenBank/DDBJ databases">
        <authorList>
            <person name="de Groot N.N."/>
        </authorList>
    </citation>
    <scope>NUCLEOTIDE SEQUENCE [LARGE SCALE GENOMIC DNA]</scope>
    <source>
        <strain evidence="2 3">StLB037</strain>
    </source>
</reference>
<organism evidence="2 3">
    <name type="scientific">Microbacterium testaceum (strain StLB037)</name>
    <dbReference type="NCBI Taxonomy" id="979556"/>
    <lineage>
        <taxon>Bacteria</taxon>
        <taxon>Bacillati</taxon>
        <taxon>Actinomycetota</taxon>
        <taxon>Actinomycetes</taxon>
        <taxon>Micrococcales</taxon>
        <taxon>Microbacteriaceae</taxon>
        <taxon>Microbacterium</taxon>
    </lineage>
</organism>
<dbReference type="Proteomes" id="UP000186456">
    <property type="component" value="Unassembled WGS sequence"/>
</dbReference>
<name>A0A1H0MQB1_MICTS</name>
<feature type="region of interest" description="Disordered" evidence="1">
    <location>
        <begin position="145"/>
        <end position="248"/>
    </location>
</feature>
<feature type="compositionally biased region" description="Low complexity" evidence="1">
    <location>
        <begin position="313"/>
        <end position="329"/>
    </location>
</feature>
<feature type="compositionally biased region" description="Low complexity" evidence="1">
    <location>
        <begin position="372"/>
        <end position="390"/>
    </location>
</feature>
<accession>A0A1H0MQB1</accession>
<feature type="compositionally biased region" description="Basic and acidic residues" evidence="1">
    <location>
        <begin position="421"/>
        <end position="430"/>
    </location>
</feature>
<sequence length="459" mass="44384">MTGPYEQGLINIADGGAPFDVPIVRNLVAKLVELRDVVGAAAQQPGIEGDSADAASAKFLAARNTIGEQIVYLEKTLQTALETANGVRDDARERLANLPAGELTSGQESLVRTAAVGTTLIFGPLALLAGEGAVQAFNGQLSQQREAQAKRDFESVSGTLQGLNPPSPPPAEFQVTKPKRFVEEETPTTTGGYPSGGGPRPGTRPTGSTNDSPTFVPRGYDPADPVQITPTPEHLVPRPDTPRGPGIDLGQVPPHYTPPTPDGSISGIGTLPGHVSGPGLIGGPFPGGISGGGAGLGSGLSAGLIAGGGGAAALSRLSSGAGSSTAAAGRPISGSGGLLGKSGASATGTGLGGRSGTGSLGGGAGGTGASGTGANAAAAGSRGAGTSATTGGAGGGTAGGGTAGAAGSRGAGGMGSGSGSRSDRRDERRGLGGPIAPRLEDDEETGPRSENAAAGSRDD</sequence>